<protein>
    <recommendedName>
        <fullName evidence="4">Copper resistance protein D domain-containing protein</fullName>
    </recommendedName>
</protein>
<name>A0A930G0S0_9RHOO</name>
<dbReference type="EMBL" id="JABZMI010000042">
    <property type="protein sequence ID" value="MBF1164147.1"/>
    <property type="molecule type" value="Genomic_DNA"/>
</dbReference>
<evidence type="ECO:0000313" key="2">
    <source>
        <dbReference type="EMBL" id="MBF1164147.1"/>
    </source>
</evidence>
<evidence type="ECO:0008006" key="4">
    <source>
        <dbReference type="Google" id="ProtNLM"/>
    </source>
</evidence>
<gene>
    <name evidence="2" type="ORF">HXL68_03800</name>
</gene>
<dbReference type="AlphaFoldDB" id="A0A930G0S0"/>
<evidence type="ECO:0000256" key="1">
    <source>
        <dbReference type="SAM" id="Phobius"/>
    </source>
</evidence>
<accession>A0A930G0S0</accession>
<keyword evidence="1" id="KW-0812">Transmembrane</keyword>
<comment type="caution">
    <text evidence="2">The sequence shown here is derived from an EMBL/GenBank/DDBJ whole genome shotgun (WGS) entry which is preliminary data.</text>
</comment>
<dbReference type="Proteomes" id="UP000718593">
    <property type="component" value="Unassembled WGS sequence"/>
</dbReference>
<feature type="transmembrane region" description="Helical" evidence="1">
    <location>
        <begin position="6"/>
        <end position="28"/>
    </location>
</feature>
<proteinExistence type="predicted"/>
<feature type="transmembrane region" description="Helical" evidence="1">
    <location>
        <begin position="146"/>
        <end position="166"/>
    </location>
</feature>
<reference evidence="2" key="1">
    <citation type="submission" date="2020-04" db="EMBL/GenBank/DDBJ databases">
        <title>Deep metagenomics examines the oral microbiome during advanced dental caries in children, revealing novel taxa and co-occurrences with host molecules.</title>
        <authorList>
            <person name="Baker J.L."/>
            <person name="Morton J.T."/>
            <person name="Dinis M."/>
            <person name="Alvarez R."/>
            <person name="Tran N.C."/>
            <person name="Knight R."/>
            <person name="Edlund A."/>
        </authorList>
    </citation>
    <scope>NUCLEOTIDE SEQUENCE</scope>
    <source>
        <strain evidence="2">JCVI_32_bin.24</strain>
    </source>
</reference>
<sequence length="167" mass="18951">MNHQLIVLIHLICAVLFVGAVAMEVFILEPVRKQIGDAVFQKVEFHLFRRIRRTYPLAVIPLYITGFYMYFGHIDNHGGFAELIATPFGKLLTLKMAIALGLLTIFASSPFLFMQAEKRSPVGHLMHFLIVTGKPEAFRIDRFETIHYLAVTFGLSIVILAKVMFIV</sequence>
<keyword evidence="1" id="KW-0472">Membrane</keyword>
<evidence type="ECO:0000313" key="3">
    <source>
        <dbReference type="Proteomes" id="UP000718593"/>
    </source>
</evidence>
<dbReference type="PIRSF" id="PIRSF015875">
    <property type="entry name" value="UCP015875"/>
    <property type="match status" value="1"/>
</dbReference>
<organism evidence="2 3">
    <name type="scientific">Dechloromonas agitata</name>
    <dbReference type="NCBI Taxonomy" id="73030"/>
    <lineage>
        <taxon>Bacteria</taxon>
        <taxon>Pseudomonadati</taxon>
        <taxon>Pseudomonadota</taxon>
        <taxon>Betaproteobacteria</taxon>
        <taxon>Rhodocyclales</taxon>
        <taxon>Azonexaceae</taxon>
        <taxon>Dechloromonas</taxon>
    </lineage>
</organism>
<dbReference type="InterPro" id="IPR007418">
    <property type="entry name" value="DUF474"/>
</dbReference>
<keyword evidence="1" id="KW-1133">Transmembrane helix</keyword>
<feature type="transmembrane region" description="Helical" evidence="1">
    <location>
        <begin position="91"/>
        <end position="113"/>
    </location>
</feature>
<feature type="transmembrane region" description="Helical" evidence="1">
    <location>
        <begin position="54"/>
        <end position="71"/>
    </location>
</feature>